<comment type="caution">
    <text evidence="1">The sequence shown here is derived from an EMBL/GenBank/DDBJ whole genome shotgun (WGS) entry which is preliminary data.</text>
</comment>
<dbReference type="Proteomes" id="UP000554482">
    <property type="component" value="Unassembled WGS sequence"/>
</dbReference>
<gene>
    <name evidence="1" type="ORF">FRX31_002839</name>
</gene>
<dbReference type="AlphaFoldDB" id="A0A7J6XDE5"/>
<protein>
    <submittedName>
        <fullName evidence="1">Uncharacterized protein</fullName>
    </submittedName>
</protein>
<accession>A0A7J6XDE5</accession>
<organism evidence="1 2">
    <name type="scientific">Thalictrum thalictroides</name>
    <name type="common">Rue-anemone</name>
    <name type="synonym">Anemone thalictroides</name>
    <dbReference type="NCBI Taxonomy" id="46969"/>
    <lineage>
        <taxon>Eukaryota</taxon>
        <taxon>Viridiplantae</taxon>
        <taxon>Streptophyta</taxon>
        <taxon>Embryophyta</taxon>
        <taxon>Tracheophyta</taxon>
        <taxon>Spermatophyta</taxon>
        <taxon>Magnoliopsida</taxon>
        <taxon>Ranunculales</taxon>
        <taxon>Ranunculaceae</taxon>
        <taxon>Thalictroideae</taxon>
        <taxon>Thalictrum</taxon>
    </lineage>
</organism>
<evidence type="ECO:0000313" key="2">
    <source>
        <dbReference type="Proteomes" id="UP000554482"/>
    </source>
</evidence>
<keyword evidence="2" id="KW-1185">Reference proteome</keyword>
<name>A0A7J6XDE5_THATH</name>
<proteinExistence type="predicted"/>
<sequence>MQTSSFSKELLYWMTNNIAECVATILNAETTGHCSQYLAQERFHGNLKPDKFPFNLGAGLPSQSEFAHSTHLT</sequence>
<evidence type="ECO:0000313" key="1">
    <source>
        <dbReference type="EMBL" id="KAF5207569.1"/>
    </source>
</evidence>
<reference evidence="1 2" key="1">
    <citation type="submission" date="2020-06" db="EMBL/GenBank/DDBJ databases">
        <title>Transcriptomic and genomic resources for Thalictrum thalictroides and T. hernandezii: Facilitating candidate gene discovery in an emerging model plant lineage.</title>
        <authorList>
            <person name="Arias T."/>
            <person name="Riano-Pachon D.M."/>
            <person name="Di Stilio V.S."/>
        </authorList>
    </citation>
    <scope>NUCLEOTIDE SEQUENCE [LARGE SCALE GENOMIC DNA]</scope>
    <source>
        <strain evidence="2">cv. WT478/WT964</strain>
        <tissue evidence="1">Leaves</tissue>
    </source>
</reference>
<dbReference type="EMBL" id="JABWDY010001248">
    <property type="protein sequence ID" value="KAF5207569.1"/>
    <property type="molecule type" value="Genomic_DNA"/>
</dbReference>